<dbReference type="EMBL" id="JANBPW010000356">
    <property type="protein sequence ID" value="KAJ1949802.1"/>
    <property type="molecule type" value="Genomic_DNA"/>
</dbReference>
<gene>
    <name evidence="1" type="ORF">FBU59_000982</name>
</gene>
<organism evidence="1 2">
    <name type="scientific">Linderina macrospora</name>
    <dbReference type="NCBI Taxonomy" id="4868"/>
    <lineage>
        <taxon>Eukaryota</taxon>
        <taxon>Fungi</taxon>
        <taxon>Fungi incertae sedis</taxon>
        <taxon>Zoopagomycota</taxon>
        <taxon>Kickxellomycotina</taxon>
        <taxon>Kickxellomycetes</taxon>
        <taxon>Kickxellales</taxon>
        <taxon>Kickxellaceae</taxon>
        <taxon>Linderina</taxon>
    </lineage>
</organism>
<name>A0ACC1JFJ7_9FUNG</name>
<protein>
    <submittedName>
        <fullName evidence="1">Uncharacterized protein</fullName>
    </submittedName>
</protein>
<evidence type="ECO:0000313" key="1">
    <source>
        <dbReference type="EMBL" id="KAJ1949802.1"/>
    </source>
</evidence>
<comment type="caution">
    <text evidence="1">The sequence shown here is derived from an EMBL/GenBank/DDBJ whole genome shotgun (WGS) entry which is preliminary data.</text>
</comment>
<sequence length="73" mass="7548">MSSSPAHSALKQKVDSISNGDSEASVVSLLGEPTSRESSGDSTKLIWSCPGHASSYIYAVIKDGSVTSSGWSE</sequence>
<accession>A0ACC1JFJ7</accession>
<evidence type="ECO:0000313" key="2">
    <source>
        <dbReference type="Proteomes" id="UP001150603"/>
    </source>
</evidence>
<dbReference type="Proteomes" id="UP001150603">
    <property type="component" value="Unassembled WGS sequence"/>
</dbReference>
<keyword evidence="2" id="KW-1185">Reference proteome</keyword>
<proteinExistence type="predicted"/>
<reference evidence="1" key="1">
    <citation type="submission" date="2022-07" db="EMBL/GenBank/DDBJ databases">
        <title>Phylogenomic reconstructions and comparative analyses of Kickxellomycotina fungi.</title>
        <authorList>
            <person name="Reynolds N.K."/>
            <person name="Stajich J.E."/>
            <person name="Barry K."/>
            <person name="Grigoriev I.V."/>
            <person name="Crous P."/>
            <person name="Smith M.E."/>
        </authorList>
    </citation>
    <scope>NUCLEOTIDE SEQUENCE</scope>
    <source>
        <strain evidence="1">NRRL 5244</strain>
    </source>
</reference>